<organism evidence="2 3">
    <name type="scientific">Candidatus Nitrospira allomarina</name>
    <dbReference type="NCBI Taxonomy" id="3020900"/>
    <lineage>
        <taxon>Bacteria</taxon>
        <taxon>Pseudomonadati</taxon>
        <taxon>Nitrospirota</taxon>
        <taxon>Nitrospiria</taxon>
        <taxon>Nitrospirales</taxon>
        <taxon>Nitrospiraceae</taxon>
        <taxon>Nitrospira</taxon>
    </lineage>
</organism>
<dbReference type="SFLD" id="SFLDS00005">
    <property type="entry name" value="Isoprenoid_Synthase_Type_I"/>
    <property type="match status" value="1"/>
</dbReference>
<evidence type="ECO:0000313" key="2">
    <source>
        <dbReference type="EMBL" id="WNM57365.1"/>
    </source>
</evidence>
<feature type="transmembrane region" description="Helical" evidence="1">
    <location>
        <begin position="318"/>
        <end position="341"/>
    </location>
</feature>
<keyword evidence="3" id="KW-1185">Reference proteome</keyword>
<sequence>MRLSPPDQHLLGKVLKRVSRSFYLTLAILPRAVRAQIGLAYLLARAADTIADTGEIEDGVRLECLRLLKGQVWGSTTDLAQIKKIQTQVLTKQSNPDERRLLEELEGCFRIYEKFSPTDRSQIAQVLSVLIGGMEFDLHQFPQKTERQAVRALQAIYDFEYYTYAVAGCVGEFWTKMVCSHLPGFRGWDQACMIPLAIRYGKGLQMVNILRDLPLDLRNGRCYIPTMLLDQVSLTPQQLLDETSAPAFRPLFRKLIQEARDHLDQGWRYTMAIPRLEIRLRLACMWPILIGIRTLQQLSVSPLVLSPHSPVKIARSDVYQIVASTGLTGGCGTVGTAYWGYWRKRII</sequence>
<reference evidence="2 3" key="1">
    <citation type="submission" date="2023-01" db="EMBL/GenBank/DDBJ databases">
        <title>Cultivation and genomic characterization of new, ubiquitous marine nitrite-oxidizing bacteria from the Nitrospirales.</title>
        <authorList>
            <person name="Mueller A.J."/>
            <person name="Daebeler A."/>
            <person name="Herbold C.W."/>
            <person name="Kirkegaard R.H."/>
            <person name="Daims H."/>
        </authorList>
    </citation>
    <scope>NUCLEOTIDE SEQUENCE [LARGE SCALE GENOMIC DNA]</scope>
    <source>
        <strain evidence="2 3">VA</strain>
    </source>
</reference>
<dbReference type="PANTHER" id="PTHR11626:SF2">
    <property type="entry name" value="SQUALENE SYNTHASE"/>
    <property type="match status" value="1"/>
</dbReference>
<dbReference type="AlphaFoldDB" id="A0AA96GC96"/>
<dbReference type="InterPro" id="IPR008949">
    <property type="entry name" value="Isoprenoid_synthase_dom_sf"/>
</dbReference>
<dbReference type="Gene3D" id="1.10.600.10">
    <property type="entry name" value="Farnesyl Diphosphate Synthase"/>
    <property type="match status" value="1"/>
</dbReference>
<dbReference type="KEGG" id="nall:PP769_15530"/>
<dbReference type="InterPro" id="IPR002060">
    <property type="entry name" value="Squ/phyt_synthse"/>
</dbReference>
<dbReference type="SFLD" id="SFLDG01018">
    <property type="entry name" value="Squalene/Phytoene_Synthase_Lik"/>
    <property type="match status" value="1"/>
</dbReference>
<keyword evidence="1" id="KW-0472">Membrane</keyword>
<dbReference type="PANTHER" id="PTHR11626">
    <property type="entry name" value="FARNESYL-DIPHOSPHATE FARNESYLTRANSFERASE"/>
    <property type="match status" value="1"/>
</dbReference>
<dbReference type="Pfam" id="PF00494">
    <property type="entry name" value="SQS_PSY"/>
    <property type="match status" value="1"/>
</dbReference>
<dbReference type="RefSeq" id="WP_312641756.1">
    <property type="nucleotide sequence ID" value="NZ_CP116967.1"/>
</dbReference>
<name>A0AA96GC96_9BACT</name>
<gene>
    <name evidence="2" type="ORF">PP769_15530</name>
</gene>
<accession>A0AA96GC96</accession>
<evidence type="ECO:0000313" key="3">
    <source>
        <dbReference type="Proteomes" id="UP001302719"/>
    </source>
</evidence>
<keyword evidence="1" id="KW-1133">Transmembrane helix</keyword>
<keyword evidence="1" id="KW-0812">Transmembrane</keyword>
<dbReference type="Proteomes" id="UP001302719">
    <property type="component" value="Chromosome"/>
</dbReference>
<protein>
    <submittedName>
        <fullName evidence="2">Phytoene/squalene synthase family protein</fullName>
    </submittedName>
</protein>
<dbReference type="GO" id="GO:0051996">
    <property type="term" value="F:squalene synthase [NAD(P)H] activity"/>
    <property type="evidence" value="ECO:0007669"/>
    <property type="project" value="InterPro"/>
</dbReference>
<dbReference type="SUPFAM" id="SSF48576">
    <property type="entry name" value="Terpenoid synthases"/>
    <property type="match status" value="1"/>
</dbReference>
<evidence type="ECO:0000256" key="1">
    <source>
        <dbReference type="SAM" id="Phobius"/>
    </source>
</evidence>
<dbReference type="InterPro" id="IPR044844">
    <property type="entry name" value="Trans_IPPS_euk-type"/>
</dbReference>
<dbReference type="GO" id="GO:0045338">
    <property type="term" value="P:farnesyl diphosphate metabolic process"/>
    <property type="evidence" value="ECO:0007669"/>
    <property type="project" value="InterPro"/>
</dbReference>
<dbReference type="EMBL" id="CP116967">
    <property type="protein sequence ID" value="WNM57365.1"/>
    <property type="molecule type" value="Genomic_DNA"/>
</dbReference>
<proteinExistence type="predicted"/>